<proteinExistence type="predicted"/>
<accession>A0ABU6UU03</accession>
<feature type="non-terminal residue" evidence="1">
    <location>
        <position position="1"/>
    </location>
</feature>
<gene>
    <name evidence="1" type="ORF">PIB30_093781</name>
</gene>
<protein>
    <submittedName>
        <fullName evidence="1">Uncharacterized protein</fullName>
    </submittedName>
</protein>
<organism evidence="1 2">
    <name type="scientific">Stylosanthes scabra</name>
    <dbReference type="NCBI Taxonomy" id="79078"/>
    <lineage>
        <taxon>Eukaryota</taxon>
        <taxon>Viridiplantae</taxon>
        <taxon>Streptophyta</taxon>
        <taxon>Embryophyta</taxon>
        <taxon>Tracheophyta</taxon>
        <taxon>Spermatophyta</taxon>
        <taxon>Magnoliopsida</taxon>
        <taxon>eudicotyledons</taxon>
        <taxon>Gunneridae</taxon>
        <taxon>Pentapetalae</taxon>
        <taxon>rosids</taxon>
        <taxon>fabids</taxon>
        <taxon>Fabales</taxon>
        <taxon>Fabaceae</taxon>
        <taxon>Papilionoideae</taxon>
        <taxon>50 kb inversion clade</taxon>
        <taxon>dalbergioids sensu lato</taxon>
        <taxon>Dalbergieae</taxon>
        <taxon>Pterocarpus clade</taxon>
        <taxon>Stylosanthes</taxon>
    </lineage>
</organism>
<keyword evidence="2" id="KW-1185">Reference proteome</keyword>
<dbReference type="Proteomes" id="UP001341840">
    <property type="component" value="Unassembled WGS sequence"/>
</dbReference>
<sequence length="124" mass="14165">GVTPSSPSIHSKYLHLLLGQEINHLFGFLAVPEVLTVSTSPQKYRTLLPLSFVNPFFHFSTSSFHSKKLHFGILPQAIYLLPWLLTDEDDMTTSSSPQKYKCLLLWLSMFLAMELPEVKILTWN</sequence>
<reference evidence="1 2" key="1">
    <citation type="journal article" date="2023" name="Plants (Basel)">
        <title>Bridging the Gap: Combining Genomics and Transcriptomics Approaches to Understand Stylosanthes scabra, an Orphan Legume from the Brazilian Caatinga.</title>
        <authorList>
            <person name="Ferreira-Neto J.R.C."/>
            <person name="da Silva M.D."/>
            <person name="Binneck E."/>
            <person name="de Melo N.F."/>
            <person name="da Silva R.H."/>
            <person name="de Melo A.L.T.M."/>
            <person name="Pandolfi V."/>
            <person name="Bustamante F.O."/>
            <person name="Brasileiro-Vidal A.C."/>
            <person name="Benko-Iseppon A.M."/>
        </authorList>
    </citation>
    <scope>NUCLEOTIDE SEQUENCE [LARGE SCALE GENOMIC DNA]</scope>
    <source>
        <tissue evidence="1">Leaves</tissue>
    </source>
</reference>
<name>A0ABU6UU03_9FABA</name>
<comment type="caution">
    <text evidence="1">The sequence shown here is derived from an EMBL/GenBank/DDBJ whole genome shotgun (WGS) entry which is preliminary data.</text>
</comment>
<evidence type="ECO:0000313" key="2">
    <source>
        <dbReference type="Proteomes" id="UP001341840"/>
    </source>
</evidence>
<dbReference type="EMBL" id="JASCZI010122854">
    <property type="protein sequence ID" value="MED6164812.1"/>
    <property type="molecule type" value="Genomic_DNA"/>
</dbReference>
<evidence type="ECO:0000313" key="1">
    <source>
        <dbReference type="EMBL" id="MED6164812.1"/>
    </source>
</evidence>